<gene>
    <name evidence="2 3" type="primary">rbfA</name>
    <name evidence="3" type="ORF">ENJ74_02580</name>
</gene>
<sequence>MNQAEIKRKRTESVLRELIPEALGTLDDERINALNVTEVLCSRGRYDARVFLDPAGIEPEEQEEVLRRLRKVAGYLKTYIKEAEGWYKAPNFTFEFDDELERISRIDELFKKIEKEIGDAS</sequence>
<dbReference type="PROSITE" id="PS01319">
    <property type="entry name" value="RBFA"/>
    <property type="match status" value="1"/>
</dbReference>
<dbReference type="HAMAP" id="MF_00003">
    <property type="entry name" value="RbfA"/>
    <property type="match status" value="1"/>
</dbReference>
<name>A0A7V2SIZ2_9BACT</name>
<accession>A0A7V2SIZ2</accession>
<reference evidence="3" key="1">
    <citation type="journal article" date="2020" name="mSystems">
        <title>Genome- and Community-Level Interaction Insights into Carbon Utilization and Element Cycling Functions of Hydrothermarchaeota in Hydrothermal Sediment.</title>
        <authorList>
            <person name="Zhou Z."/>
            <person name="Liu Y."/>
            <person name="Xu W."/>
            <person name="Pan J."/>
            <person name="Luo Z.H."/>
            <person name="Li M."/>
        </authorList>
    </citation>
    <scope>NUCLEOTIDE SEQUENCE [LARGE SCALE GENOMIC DNA]</scope>
    <source>
        <strain evidence="3">HyVt-513</strain>
    </source>
</reference>
<comment type="caution">
    <text evidence="3">The sequence shown here is derived from an EMBL/GenBank/DDBJ whole genome shotgun (WGS) entry which is preliminary data.</text>
</comment>
<dbReference type="AlphaFoldDB" id="A0A7V2SIZ2"/>
<dbReference type="NCBIfam" id="TIGR00082">
    <property type="entry name" value="rbfA"/>
    <property type="match status" value="1"/>
</dbReference>
<dbReference type="InterPro" id="IPR020053">
    <property type="entry name" value="Ribosome-bd_factorA_CS"/>
</dbReference>
<dbReference type="NCBIfam" id="NF001806">
    <property type="entry name" value="PRK00521.3-4"/>
    <property type="match status" value="1"/>
</dbReference>
<comment type="similarity">
    <text evidence="2">Belongs to the RbfA family.</text>
</comment>
<proteinExistence type="inferred from homology"/>
<dbReference type="SUPFAM" id="SSF89919">
    <property type="entry name" value="Ribosome-binding factor A, RbfA"/>
    <property type="match status" value="1"/>
</dbReference>
<protein>
    <recommendedName>
        <fullName evidence="2">Ribosome-binding factor A</fullName>
    </recommendedName>
</protein>
<dbReference type="EMBL" id="DRNO01000173">
    <property type="protein sequence ID" value="HFC03737.1"/>
    <property type="molecule type" value="Genomic_DNA"/>
</dbReference>
<comment type="subunit">
    <text evidence="2">Monomer. Binds 30S ribosomal subunits, but not 50S ribosomal subunits or 70S ribosomes.</text>
</comment>
<dbReference type="Gene3D" id="3.30.300.20">
    <property type="match status" value="1"/>
</dbReference>
<evidence type="ECO:0000313" key="3">
    <source>
        <dbReference type="EMBL" id="HFC03737.1"/>
    </source>
</evidence>
<dbReference type="Proteomes" id="UP000885722">
    <property type="component" value="Unassembled WGS sequence"/>
</dbReference>
<comment type="function">
    <text evidence="2">One of several proteins that assist in the late maturation steps of the functional core of the 30S ribosomal subunit. Associates with free 30S ribosomal subunits (but not with 30S subunits that are part of 70S ribosomes or polysomes). Required for efficient processing of 16S rRNA. May interact with the 5'-terminal helix region of 16S rRNA.</text>
</comment>
<dbReference type="InterPro" id="IPR000238">
    <property type="entry name" value="RbfA"/>
</dbReference>
<dbReference type="GO" id="GO:0005737">
    <property type="term" value="C:cytoplasm"/>
    <property type="evidence" value="ECO:0007669"/>
    <property type="project" value="UniProtKB-SubCell"/>
</dbReference>
<keyword evidence="2" id="KW-0963">Cytoplasm</keyword>
<organism evidence="3">
    <name type="scientific">Nitratifractor salsuginis</name>
    <dbReference type="NCBI Taxonomy" id="269261"/>
    <lineage>
        <taxon>Bacteria</taxon>
        <taxon>Pseudomonadati</taxon>
        <taxon>Campylobacterota</taxon>
        <taxon>Epsilonproteobacteria</taxon>
        <taxon>Campylobacterales</taxon>
        <taxon>Sulfurovaceae</taxon>
        <taxon>Nitratifractor</taxon>
    </lineage>
</organism>
<dbReference type="GO" id="GO:0030490">
    <property type="term" value="P:maturation of SSU-rRNA"/>
    <property type="evidence" value="ECO:0007669"/>
    <property type="project" value="UniProtKB-UniRule"/>
</dbReference>
<keyword evidence="1 2" id="KW-0690">Ribosome biogenesis</keyword>
<dbReference type="InterPro" id="IPR023799">
    <property type="entry name" value="RbfA_dom_sf"/>
</dbReference>
<comment type="subcellular location">
    <subcellularLocation>
        <location evidence="2">Cytoplasm</location>
    </subcellularLocation>
</comment>
<evidence type="ECO:0000256" key="1">
    <source>
        <dbReference type="ARBA" id="ARBA00022517"/>
    </source>
</evidence>
<evidence type="ECO:0000256" key="2">
    <source>
        <dbReference type="HAMAP-Rule" id="MF_00003"/>
    </source>
</evidence>
<dbReference type="InterPro" id="IPR015946">
    <property type="entry name" value="KH_dom-like_a/b"/>
</dbReference>
<dbReference type="Pfam" id="PF02033">
    <property type="entry name" value="RBFA"/>
    <property type="match status" value="1"/>
</dbReference>